<dbReference type="EMBL" id="WJNG01000005">
    <property type="protein sequence ID" value="MRH42570.1"/>
    <property type="molecule type" value="Genomic_DNA"/>
</dbReference>
<protein>
    <submittedName>
        <fullName evidence="3">CBS domain-containing protein</fullName>
    </submittedName>
</protein>
<dbReference type="Pfam" id="PF00571">
    <property type="entry name" value="CBS"/>
    <property type="match status" value="1"/>
</dbReference>
<dbReference type="PROSITE" id="PS51371">
    <property type="entry name" value="CBS"/>
    <property type="match status" value="1"/>
</dbReference>
<evidence type="ECO:0000256" key="1">
    <source>
        <dbReference type="PROSITE-ProRule" id="PRU00703"/>
    </source>
</evidence>
<dbReference type="SUPFAM" id="SSF54631">
    <property type="entry name" value="CBS-domain pair"/>
    <property type="match status" value="1"/>
</dbReference>
<name>A0A6A8DB98_9BACI</name>
<proteinExistence type="predicted"/>
<dbReference type="Gene3D" id="3.10.580.10">
    <property type="entry name" value="CBS-domain"/>
    <property type="match status" value="1"/>
</dbReference>
<reference evidence="3" key="1">
    <citation type="submission" date="2019-11" db="EMBL/GenBank/DDBJ databases">
        <authorList>
            <person name="Li J."/>
        </authorList>
    </citation>
    <scope>NUCLEOTIDE SEQUENCE</scope>
    <source>
        <strain evidence="3">B6B</strain>
    </source>
</reference>
<keyword evidence="4" id="KW-1185">Reference proteome</keyword>
<sequence>MRQLIVLLYYYHFRGVELMENLLQGENVHRFEAAYNRIHNKLIDLVYPTRRHIPYGEALHSAKKLHNIVKYNYDILRQFGQLRNALVHRKIRNDFYIAEPHNEIVEEIEKICELLYIPPLALSIASQPVTTYTTTTPLKIILNKIKDKGFSQFPIYDENEFQGLLTEGGIANWLACNIINNSVSLDNVTAIDILKNEKKHNVRFLSKDCSIYDLEGTFEKSFEENLKLEAIIITHSGSTKQKPIGIVTSWDLVKIDHTTLSIASHV</sequence>
<dbReference type="Proteomes" id="UP000799092">
    <property type="component" value="Unassembled WGS sequence"/>
</dbReference>
<accession>A0A6A8DB98</accession>
<dbReference type="SMART" id="SM00116">
    <property type="entry name" value="CBS"/>
    <property type="match status" value="1"/>
</dbReference>
<evidence type="ECO:0000313" key="3">
    <source>
        <dbReference type="EMBL" id="MRH42570.1"/>
    </source>
</evidence>
<keyword evidence="1" id="KW-0129">CBS domain</keyword>
<gene>
    <name evidence="3" type="ORF">GH741_07720</name>
</gene>
<evidence type="ECO:0000313" key="4">
    <source>
        <dbReference type="Proteomes" id="UP000799092"/>
    </source>
</evidence>
<feature type="domain" description="CBS" evidence="2">
    <location>
        <begin position="125"/>
        <end position="182"/>
    </location>
</feature>
<dbReference type="InterPro" id="IPR046342">
    <property type="entry name" value="CBS_dom_sf"/>
</dbReference>
<dbReference type="OrthoDB" id="49104at2"/>
<dbReference type="AlphaFoldDB" id="A0A6A8DB98"/>
<dbReference type="InterPro" id="IPR000644">
    <property type="entry name" value="CBS_dom"/>
</dbReference>
<evidence type="ECO:0000259" key="2">
    <source>
        <dbReference type="PROSITE" id="PS51371"/>
    </source>
</evidence>
<comment type="caution">
    <text evidence="3">The sequence shown here is derived from an EMBL/GenBank/DDBJ whole genome shotgun (WGS) entry which is preliminary data.</text>
</comment>
<organism evidence="3 4">
    <name type="scientific">Aquibacillus halophilus</name>
    <dbReference type="NCBI Taxonomy" id="930132"/>
    <lineage>
        <taxon>Bacteria</taxon>
        <taxon>Bacillati</taxon>
        <taxon>Bacillota</taxon>
        <taxon>Bacilli</taxon>
        <taxon>Bacillales</taxon>
        <taxon>Bacillaceae</taxon>
        <taxon>Aquibacillus</taxon>
    </lineage>
</organism>